<proteinExistence type="predicted"/>
<accession>A0AAV2J7D6</accession>
<dbReference type="AlphaFoldDB" id="A0AAV2J7D6"/>
<organism evidence="1 2">
    <name type="scientific">Knipowitschia caucasica</name>
    <name type="common">Caucasian dwarf goby</name>
    <name type="synonym">Pomatoschistus caucasicus</name>
    <dbReference type="NCBI Taxonomy" id="637954"/>
    <lineage>
        <taxon>Eukaryota</taxon>
        <taxon>Metazoa</taxon>
        <taxon>Chordata</taxon>
        <taxon>Craniata</taxon>
        <taxon>Vertebrata</taxon>
        <taxon>Euteleostomi</taxon>
        <taxon>Actinopterygii</taxon>
        <taxon>Neopterygii</taxon>
        <taxon>Teleostei</taxon>
        <taxon>Neoteleostei</taxon>
        <taxon>Acanthomorphata</taxon>
        <taxon>Gobiaria</taxon>
        <taxon>Gobiiformes</taxon>
        <taxon>Gobioidei</taxon>
        <taxon>Gobiidae</taxon>
        <taxon>Gobiinae</taxon>
        <taxon>Knipowitschia</taxon>
    </lineage>
</organism>
<dbReference type="EMBL" id="OZ035833">
    <property type="protein sequence ID" value="CAL1573556.1"/>
    <property type="molecule type" value="Genomic_DNA"/>
</dbReference>
<dbReference type="Proteomes" id="UP001497482">
    <property type="component" value="Chromosome 11"/>
</dbReference>
<name>A0AAV2J7D6_KNICA</name>
<sequence length="82" mass="8934">MVCARSIAMERVLQLTVKLDLFCALCTLLILGPKAISAADSAKNSQCHNYAGGHVYPGEAFRVPVSDHSLHLSKAKRNYYIG</sequence>
<evidence type="ECO:0000313" key="1">
    <source>
        <dbReference type="EMBL" id="CAL1573556.1"/>
    </source>
</evidence>
<protein>
    <submittedName>
        <fullName evidence="1">Uncharacterized protein</fullName>
    </submittedName>
</protein>
<evidence type="ECO:0000313" key="2">
    <source>
        <dbReference type="Proteomes" id="UP001497482"/>
    </source>
</evidence>
<keyword evidence="2" id="KW-1185">Reference proteome</keyword>
<gene>
    <name evidence="1" type="ORF">KC01_LOCUS5440</name>
</gene>
<reference evidence="1 2" key="1">
    <citation type="submission" date="2024-04" db="EMBL/GenBank/DDBJ databases">
        <authorList>
            <person name="Waldvogel A.-M."/>
            <person name="Schoenle A."/>
        </authorList>
    </citation>
    <scope>NUCLEOTIDE SEQUENCE [LARGE SCALE GENOMIC DNA]</scope>
</reference>